<dbReference type="STRING" id="1287681.M7SVL0"/>
<dbReference type="InterPro" id="IPR053181">
    <property type="entry name" value="EcdB-like_regulator"/>
</dbReference>
<accession>M7SVL0</accession>
<name>M7SVL0_EUTLA</name>
<dbReference type="EMBL" id="KB706214">
    <property type="protein sequence ID" value="EMR68568.1"/>
    <property type="molecule type" value="Genomic_DNA"/>
</dbReference>
<gene>
    <name evidence="1" type="ORF">UCREL1_4415</name>
</gene>
<dbReference type="OrthoDB" id="6133115at2759"/>
<sequence>MDYLRELRHELPDLPPCTLQESQFPFPLPTFPTGLEGTDQGAKPIEPTPLSHYFFLAEVSLRRLLNRARHTASQLSPGIDSVTATHISESIHHLEDQLQQWLECLPPALQFNLPPDLLPSPHEPELVKLMRERYVEAREFLYRVFLYICLHGGDRLTHAQVIAYSAKATAGLRLSVYRIQTEKPFFRHMGSWIACRVRFNQALCLVAAARGKELGMESARYVLVPPAWRECVGAVRDRLEIWSDEGAGIPELTTLLNWLLE</sequence>
<dbReference type="eggNOG" id="ENOG502QR47">
    <property type="taxonomic scope" value="Eukaryota"/>
</dbReference>
<evidence type="ECO:0000313" key="1">
    <source>
        <dbReference type="EMBL" id="EMR68568.1"/>
    </source>
</evidence>
<dbReference type="OMA" id="PPAWREC"/>
<organism evidence="1 2">
    <name type="scientific">Eutypa lata (strain UCR-EL1)</name>
    <name type="common">Grapevine dieback disease fungus</name>
    <name type="synonym">Eutypa armeniacae</name>
    <dbReference type="NCBI Taxonomy" id="1287681"/>
    <lineage>
        <taxon>Eukaryota</taxon>
        <taxon>Fungi</taxon>
        <taxon>Dikarya</taxon>
        <taxon>Ascomycota</taxon>
        <taxon>Pezizomycotina</taxon>
        <taxon>Sordariomycetes</taxon>
        <taxon>Xylariomycetidae</taxon>
        <taxon>Xylariales</taxon>
        <taxon>Diatrypaceae</taxon>
        <taxon>Eutypa</taxon>
    </lineage>
</organism>
<dbReference type="Proteomes" id="UP000012174">
    <property type="component" value="Unassembled WGS sequence"/>
</dbReference>
<dbReference type="PANTHER" id="PTHR47785">
    <property type="entry name" value="ZN(II)2CYS6 TRANSCRIPTION FACTOR (EUROFUNG)-RELATED-RELATED"/>
    <property type="match status" value="1"/>
</dbReference>
<dbReference type="HOGENOM" id="CLU_990552_0_0_1"/>
<proteinExistence type="predicted"/>
<protein>
    <submittedName>
        <fullName evidence="1">Putative tpa: zn 2cys6 transcription factor protein</fullName>
    </submittedName>
</protein>
<evidence type="ECO:0000313" key="2">
    <source>
        <dbReference type="Proteomes" id="UP000012174"/>
    </source>
</evidence>
<dbReference type="KEGG" id="ela:UCREL1_4415"/>
<dbReference type="PANTHER" id="PTHR47785:SF5">
    <property type="entry name" value="ZN(II)2CYS6 TRANSCRIPTION FACTOR (EUROFUNG)"/>
    <property type="match status" value="1"/>
</dbReference>
<keyword evidence="2" id="KW-1185">Reference proteome</keyword>
<dbReference type="CDD" id="cd12148">
    <property type="entry name" value="fungal_TF_MHR"/>
    <property type="match status" value="1"/>
</dbReference>
<reference evidence="2" key="1">
    <citation type="journal article" date="2013" name="Genome Announc.">
        <title>Draft genome sequence of the grapevine dieback fungus Eutypa lata UCR-EL1.</title>
        <authorList>
            <person name="Blanco-Ulate B."/>
            <person name="Rolshausen P.E."/>
            <person name="Cantu D."/>
        </authorList>
    </citation>
    <scope>NUCLEOTIDE SEQUENCE [LARGE SCALE GENOMIC DNA]</scope>
    <source>
        <strain evidence="2">UCR-EL1</strain>
    </source>
</reference>
<dbReference type="AlphaFoldDB" id="M7SVL0"/>